<dbReference type="EMBL" id="JARIHO010000062">
    <property type="protein sequence ID" value="KAJ7315405.1"/>
    <property type="molecule type" value="Genomic_DNA"/>
</dbReference>
<reference evidence="6" key="1">
    <citation type="submission" date="2023-03" db="EMBL/GenBank/DDBJ databases">
        <title>Massive genome expansion in bonnet fungi (Mycena s.s.) driven by repeated elements and novel gene families across ecological guilds.</title>
        <authorList>
            <consortium name="Lawrence Berkeley National Laboratory"/>
            <person name="Harder C.B."/>
            <person name="Miyauchi S."/>
            <person name="Viragh M."/>
            <person name="Kuo A."/>
            <person name="Thoen E."/>
            <person name="Andreopoulos B."/>
            <person name="Lu D."/>
            <person name="Skrede I."/>
            <person name="Drula E."/>
            <person name="Henrissat B."/>
            <person name="Morin E."/>
            <person name="Kohler A."/>
            <person name="Barry K."/>
            <person name="LaButti K."/>
            <person name="Morin E."/>
            <person name="Salamov A."/>
            <person name="Lipzen A."/>
            <person name="Mereny Z."/>
            <person name="Hegedus B."/>
            <person name="Baldrian P."/>
            <person name="Stursova M."/>
            <person name="Weitz H."/>
            <person name="Taylor A."/>
            <person name="Grigoriev I.V."/>
            <person name="Nagy L.G."/>
            <person name="Martin F."/>
            <person name="Kauserud H."/>
        </authorList>
    </citation>
    <scope>NUCLEOTIDE SEQUENCE</scope>
    <source>
        <strain evidence="6">CBHHK002</strain>
    </source>
</reference>
<dbReference type="InterPro" id="IPR019791">
    <property type="entry name" value="Haem_peroxidase_animal"/>
</dbReference>
<evidence type="ECO:0000313" key="6">
    <source>
        <dbReference type="EMBL" id="KAJ7315405.1"/>
    </source>
</evidence>
<dbReference type="InterPro" id="IPR050783">
    <property type="entry name" value="Oxylipin_biosynth_metab"/>
</dbReference>
<dbReference type="Proteomes" id="UP001218218">
    <property type="component" value="Unassembled WGS sequence"/>
</dbReference>
<evidence type="ECO:0000256" key="2">
    <source>
        <dbReference type="ARBA" id="ARBA00022821"/>
    </source>
</evidence>
<dbReference type="GO" id="GO:0004601">
    <property type="term" value="F:peroxidase activity"/>
    <property type="evidence" value="ECO:0007669"/>
    <property type="project" value="UniProtKB-KW"/>
</dbReference>
<accession>A0AAD7EEH0</accession>
<dbReference type="AlphaFoldDB" id="A0AAD7EEH0"/>
<keyword evidence="6" id="KW-0575">Peroxidase</keyword>
<keyword evidence="7" id="KW-1185">Reference proteome</keyword>
<dbReference type="GO" id="GO:0020037">
    <property type="term" value="F:heme binding"/>
    <property type="evidence" value="ECO:0007669"/>
    <property type="project" value="InterPro"/>
</dbReference>
<keyword evidence="2" id="KW-0611">Plant defense</keyword>
<dbReference type="GO" id="GO:0006631">
    <property type="term" value="P:fatty acid metabolic process"/>
    <property type="evidence" value="ECO:0007669"/>
    <property type="project" value="UniProtKB-ARBA"/>
</dbReference>
<proteinExistence type="predicted"/>
<dbReference type="GO" id="GO:0016702">
    <property type="term" value="F:oxidoreductase activity, acting on single donors with incorporation of molecular oxygen, incorporation of two atoms of oxygen"/>
    <property type="evidence" value="ECO:0007669"/>
    <property type="project" value="TreeGrafter"/>
</dbReference>
<keyword evidence="5" id="KW-0408">Iron</keyword>
<dbReference type="Pfam" id="PF03098">
    <property type="entry name" value="An_peroxidase"/>
    <property type="match status" value="1"/>
</dbReference>
<dbReference type="Gene3D" id="1.10.640.10">
    <property type="entry name" value="Haem peroxidase domain superfamily, animal type"/>
    <property type="match status" value="1"/>
</dbReference>
<dbReference type="GO" id="GO:0006952">
    <property type="term" value="P:defense response"/>
    <property type="evidence" value="ECO:0007669"/>
    <property type="project" value="UniProtKB-KW"/>
</dbReference>
<evidence type="ECO:0000256" key="4">
    <source>
        <dbReference type="ARBA" id="ARBA00023002"/>
    </source>
</evidence>
<keyword evidence="4" id="KW-0560">Oxidoreductase</keyword>
<keyword evidence="3" id="KW-0223">Dioxygenase</keyword>
<dbReference type="GO" id="GO:0006979">
    <property type="term" value="P:response to oxidative stress"/>
    <property type="evidence" value="ECO:0007669"/>
    <property type="project" value="InterPro"/>
</dbReference>
<dbReference type="SUPFAM" id="SSF48113">
    <property type="entry name" value="Heme-dependent peroxidases"/>
    <property type="match status" value="1"/>
</dbReference>
<evidence type="ECO:0000313" key="7">
    <source>
        <dbReference type="Proteomes" id="UP001218218"/>
    </source>
</evidence>
<dbReference type="PROSITE" id="PS50292">
    <property type="entry name" value="PEROXIDASE_3"/>
    <property type="match status" value="1"/>
</dbReference>
<dbReference type="InterPro" id="IPR037120">
    <property type="entry name" value="Haem_peroxidase_sf_animal"/>
</dbReference>
<evidence type="ECO:0000256" key="3">
    <source>
        <dbReference type="ARBA" id="ARBA00022964"/>
    </source>
</evidence>
<comment type="caution">
    <text evidence="6">The sequence shown here is derived from an EMBL/GenBank/DDBJ whole genome shotgun (WGS) entry which is preliminary data.</text>
</comment>
<organism evidence="6 7">
    <name type="scientific">Mycena albidolilacea</name>
    <dbReference type="NCBI Taxonomy" id="1033008"/>
    <lineage>
        <taxon>Eukaryota</taxon>
        <taxon>Fungi</taxon>
        <taxon>Dikarya</taxon>
        <taxon>Basidiomycota</taxon>
        <taxon>Agaricomycotina</taxon>
        <taxon>Agaricomycetes</taxon>
        <taxon>Agaricomycetidae</taxon>
        <taxon>Agaricales</taxon>
        <taxon>Marasmiineae</taxon>
        <taxon>Mycenaceae</taxon>
        <taxon>Mycena</taxon>
    </lineage>
</organism>
<keyword evidence="1" id="KW-0479">Metal-binding</keyword>
<dbReference type="PANTHER" id="PTHR11903">
    <property type="entry name" value="PROSTAGLANDIN G/H SYNTHASE"/>
    <property type="match status" value="1"/>
</dbReference>
<name>A0AAD7EEH0_9AGAR</name>
<protein>
    <submittedName>
        <fullName evidence="6">Heme peroxidase-domain-containing protein</fullName>
    </submittedName>
</protein>
<evidence type="ECO:0000256" key="1">
    <source>
        <dbReference type="ARBA" id="ARBA00022723"/>
    </source>
</evidence>
<sequence>MKVHWHGLLPEWLFIPGPVKWFLAHFIPQTVSEALFGIVSSSLNFASVLFSHSEEFCTYKIMQYSFCSAKDVIYDNRFSNIVFTFGVDYPGTLVSLFPSFAPSLSLLHCSHVPSPSADPEQLSEGPMSLNRPSEEQVLDMGTIDVLHNHKHGIPQYNKFQHRFSLIPTKTLADISNDPVMVKALCVVYGGNVESVDLLLGMLAKSPHMTMFTFSNTQFQVFIHTALWRLMTDRFFTTDYMSAVISAALFKFQCS</sequence>
<dbReference type="GO" id="GO:0046872">
    <property type="term" value="F:metal ion binding"/>
    <property type="evidence" value="ECO:0007669"/>
    <property type="project" value="UniProtKB-KW"/>
</dbReference>
<dbReference type="InterPro" id="IPR010255">
    <property type="entry name" value="Haem_peroxidase_sf"/>
</dbReference>
<dbReference type="PANTHER" id="PTHR11903:SF11">
    <property type="entry name" value="ALPHA-DIOXYGENASE 1"/>
    <property type="match status" value="1"/>
</dbReference>
<evidence type="ECO:0000256" key="5">
    <source>
        <dbReference type="ARBA" id="ARBA00023004"/>
    </source>
</evidence>
<gene>
    <name evidence="6" type="ORF">DFH08DRAFT_972104</name>
</gene>